<protein>
    <submittedName>
        <fullName evidence="1">Uncharacterized protein</fullName>
    </submittedName>
</protein>
<accession>A0A239KQS2</accession>
<name>A0A239KQS2_9ACTN</name>
<organism evidence="1 2">
    <name type="scientific">Actinoplanes regularis</name>
    <dbReference type="NCBI Taxonomy" id="52697"/>
    <lineage>
        <taxon>Bacteria</taxon>
        <taxon>Bacillati</taxon>
        <taxon>Actinomycetota</taxon>
        <taxon>Actinomycetes</taxon>
        <taxon>Micromonosporales</taxon>
        <taxon>Micromonosporaceae</taxon>
        <taxon>Actinoplanes</taxon>
    </lineage>
</organism>
<sequence>MDDPPNMEAAVGAAAEWWKAPVFGAYVADGCAQIHGAVANVAPWSGHLPDATDVDCGMLHRPRVSAGDTLEGLEARIVNWGAAAGLTLSAARLRRALRYRHAWQDDGDGPYIFQFEQIFELVRAFGFPVLPTPRPYAFDPDDEHFAEVTSGLWGLAAQARSAARYRAQGVQSDVAGDWEAEAIALELDVYAALYGDGRPVAELAARAEWIKSAYRAAREGTPPPPRELIVRGMPVTNPQRIMYDLGPSMVADQLAFAREQRDATPNGSYPGDPANGPGIWPAALSDISPVIKATNAED</sequence>
<evidence type="ECO:0000313" key="2">
    <source>
        <dbReference type="Proteomes" id="UP000198415"/>
    </source>
</evidence>
<keyword evidence="2" id="KW-1185">Reference proteome</keyword>
<proteinExistence type="predicted"/>
<dbReference type="EMBL" id="FZNR01000063">
    <property type="protein sequence ID" value="SNT19899.1"/>
    <property type="molecule type" value="Genomic_DNA"/>
</dbReference>
<reference evidence="1 2" key="1">
    <citation type="submission" date="2017-06" db="EMBL/GenBank/DDBJ databases">
        <authorList>
            <person name="Kim H.J."/>
            <person name="Triplett B.A."/>
        </authorList>
    </citation>
    <scope>NUCLEOTIDE SEQUENCE [LARGE SCALE GENOMIC DNA]</scope>
    <source>
        <strain evidence="1 2">DSM 43151</strain>
    </source>
</reference>
<dbReference type="AlphaFoldDB" id="A0A239KQS2"/>
<dbReference type="Proteomes" id="UP000198415">
    <property type="component" value="Unassembled WGS sequence"/>
</dbReference>
<gene>
    <name evidence="1" type="ORF">SAMN06264365_1631</name>
</gene>
<evidence type="ECO:0000313" key="1">
    <source>
        <dbReference type="EMBL" id="SNT19899.1"/>
    </source>
</evidence>